<keyword evidence="1" id="KW-0812">Transmembrane</keyword>
<dbReference type="EMBL" id="CAJVPS010017776">
    <property type="protein sequence ID" value="CAG8695041.1"/>
    <property type="molecule type" value="Genomic_DNA"/>
</dbReference>
<keyword evidence="3" id="KW-1185">Reference proteome</keyword>
<comment type="caution">
    <text evidence="2">The sequence shown here is derived from an EMBL/GenBank/DDBJ whole genome shotgun (WGS) entry which is preliminary data.</text>
</comment>
<evidence type="ECO:0000256" key="1">
    <source>
        <dbReference type="SAM" id="Phobius"/>
    </source>
</evidence>
<feature type="transmembrane region" description="Helical" evidence="1">
    <location>
        <begin position="21"/>
        <end position="40"/>
    </location>
</feature>
<protein>
    <submittedName>
        <fullName evidence="2">14421_t:CDS:1</fullName>
    </submittedName>
</protein>
<gene>
    <name evidence="2" type="ORF">ALEPTO_LOCUS11352</name>
</gene>
<dbReference type="Proteomes" id="UP000789508">
    <property type="component" value="Unassembled WGS sequence"/>
</dbReference>
<evidence type="ECO:0000313" key="2">
    <source>
        <dbReference type="EMBL" id="CAG8695041.1"/>
    </source>
</evidence>
<evidence type="ECO:0000313" key="3">
    <source>
        <dbReference type="Proteomes" id="UP000789508"/>
    </source>
</evidence>
<keyword evidence="1" id="KW-0472">Membrane</keyword>
<name>A0A9N9EX67_9GLOM</name>
<proteinExistence type="predicted"/>
<accession>A0A9N9EX67</accession>
<dbReference type="AlphaFoldDB" id="A0A9N9EX67"/>
<reference evidence="2" key="1">
    <citation type="submission" date="2021-06" db="EMBL/GenBank/DDBJ databases">
        <authorList>
            <person name="Kallberg Y."/>
            <person name="Tangrot J."/>
            <person name="Rosling A."/>
        </authorList>
    </citation>
    <scope>NUCLEOTIDE SEQUENCE</scope>
    <source>
        <strain evidence="2">FL130A</strain>
    </source>
</reference>
<feature type="non-terminal residue" evidence="2">
    <location>
        <position position="70"/>
    </location>
</feature>
<keyword evidence="1" id="KW-1133">Transmembrane helix</keyword>
<organism evidence="2 3">
    <name type="scientific">Ambispora leptoticha</name>
    <dbReference type="NCBI Taxonomy" id="144679"/>
    <lineage>
        <taxon>Eukaryota</taxon>
        <taxon>Fungi</taxon>
        <taxon>Fungi incertae sedis</taxon>
        <taxon>Mucoromycota</taxon>
        <taxon>Glomeromycotina</taxon>
        <taxon>Glomeromycetes</taxon>
        <taxon>Archaeosporales</taxon>
        <taxon>Ambisporaceae</taxon>
        <taxon>Ambispora</taxon>
    </lineage>
</organism>
<sequence length="70" mass="8081">HQSSCSSSEIFQSIIRHITPWICPWSEIFVVFMIFFHSLLRTSNIISGFSPRQKMSFSSGVEEHVHNNPT</sequence>